<evidence type="ECO:0000256" key="1">
    <source>
        <dbReference type="SAM" id="MobiDB-lite"/>
    </source>
</evidence>
<dbReference type="Proteomes" id="UP000241362">
    <property type="component" value="Unassembled WGS sequence"/>
</dbReference>
<sequence>MSFIQELADALARDVLAAQDELGDDRYYEQMAQVLLAASPTLQEAFMTSVRIRLAERRGRDFLNRTLKARREGGSAPKPPRDAGTA</sequence>
<evidence type="ECO:0000313" key="3">
    <source>
        <dbReference type="Proteomes" id="UP000241362"/>
    </source>
</evidence>
<keyword evidence="3" id="KW-1185">Reference proteome</keyword>
<dbReference type="AlphaFoldDB" id="A0A2T4J7C3"/>
<evidence type="ECO:0000313" key="2">
    <source>
        <dbReference type="EMBL" id="PTE13763.1"/>
    </source>
</evidence>
<reference evidence="2 3" key="1">
    <citation type="submission" date="2018-03" db="EMBL/GenBank/DDBJ databases">
        <title>Rhodobacter blasticus.</title>
        <authorList>
            <person name="Meyer T.E."/>
            <person name="Miller S."/>
            <person name="Lodha T."/>
            <person name="Gandham S."/>
            <person name="Chintalapati S."/>
            <person name="Chintalapati V.R."/>
        </authorList>
    </citation>
    <scope>NUCLEOTIDE SEQUENCE [LARGE SCALE GENOMIC DNA]</scope>
    <source>
        <strain evidence="2 3">DSM 2131</strain>
    </source>
</reference>
<organism evidence="2 3">
    <name type="scientific">Fuscovulum blasticum DSM 2131</name>
    <dbReference type="NCBI Taxonomy" id="1188250"/>
    <lineage>
        <taxon>Bacteria</taxon>
        <taxon>Pseudomonadati</taxon>
        <taxon>Pseudomonadota</taxon>
        <taxon>Alphaproteobacteria</taxon>
        <taxon>Rhodobacterales</taxon>
        <taxon>Paracoccaceae</taxon>
        <taxon>Pseudogemmobacter</taxon>
    </lineage>
</organism>
<name>A0A2T4J7C3_FUSBL</name>
<comment type="caution">
    <text evidence="2">The sequence shown here is derived from an EMBL/GenBank/DDBJ whole genome shotgun (WGS) entry which is preliminary data.</text>
</comment>
<gene>
    <name evidence="2" type="ORF">C5F44_11955</name>
</gene>
<dbReference type="EMBL" id="PZKE01000011">
    <property type="protein sequence ID" value="PTE13763.1"/>
    <property type="molecule type" value="Genomic_DNA"/>
</dbReference>
<proteinExistence type="predicted"/>
<accession>A0A2T4J7C3</accession>
<protein>
    <submittedName>
        <fullName evidence="2">Uncharacterized protein</fullName>
    </submittedName>
</protein>
<feature type="region of interest" description="Disordered" evidence="1">
    <location>
        <begin position="65"/>
        <end position="86"/>
    </location>
</feature>
<dbReference type="RefSeq" id="WP_107673772.1">
    <property type="nucleotide sequence ID" value="NZ_PZKE01000011.1"/>
</dbReference>